<dbReference type="Proteomes" id="UP000464718">
    <property type="component" value="Plasmid pvpsd2016-3"/>
</dbReference>
<reference evidence="2 3" key="1">
    <citation type="submission" date="2018-12" db="EMBL/GenBank/DDBJ databases">
        <title>Genomic insights into the evolutionary origins and pathogenicity of five Vibrio parahaemolyticus strains isolated from the shrimp with acute hepatopancreatic necrosis disease (AHPND).</title>
        <authorList>
            <person name="Yang Q."/>
            <person name="Dong X."/>
            <person name="Xie G."/>
            <person name="Fu S."/>
            <person name="Zou P."/>
            <person name="Sun J."/>
            <person name="Wang Y."/>
            <person name="Huang J."/>
        </authorList>
    </citation>
    <scope>NUCLEOTIDE SEQUENCE [LARGE SCALE GENOMIC DNA]</scope>
    <source>
        <strain evidence="2 3">20160303005-1</strain>
        <plasmid evidence="3">pvpsd2016-3</plasmid>
    </source>
</reference>
<dbReference type="PANTHER" id="PTHR38973">
    <property type="entry name" value="PLASMID PARTITIONING CONTROL PROTEIN-RELATED"/>
    <property type="match status" value="1"/>
</dbReference>
<evidence type="ECO:0008006" key="4">
    <source>
        <dbReference type="Google" id="ProtNLM"/>
    </source>
</evidence>
<dbReference type="AlphaFoldDB" id="A0AAX1G100"/>
<evidence type="ECO:0000313" key="3">
    <source>
        <dbReference type="Proteomes" id="UP000464718"/>
    </source>
</evidence>
<evidence type="ECO:0000256" key="1">
    <source>
        <dbReference type="ARBA" id="ARBA00023125"/>
    </source>
</evidence>
<dbReference type="EMBL" id="CP034302">
    <property type="protein sequence ID" value="QHH13237.1"/>
    <property type="molecule type" value="Genomic_DNA"/>
</dbReference>
<dbReference type="GO" id="GO:0003677">
    <property type="term" value="F:DNA binding"/>
    <property type="evidence" value="ECO:0007669"/>
    <property type="project" value="UniProtKB-KW"/>
</dbReference>
<proteinExistence type="predicted"/>
<gene>
    <name evidence="2" type="ORF">EHC69_28690</name>
</gene>
<keyword evidence="2" id="KW-0614">Plasmid</keyword>
<keyword evidence="1" id="KW-0238">DNA-binding</keyword>
<dbReference type="PANTHER" id="PTHR38973:SF1">
    <property type="entry name" value="PLASMID PARTITION PROTEIN B"/>
    <property type="match status" value="1"/>
</dbReference>
<organism evidence="2 3">
    <name type="scientific">Vibrio parahaemolyticus</name>
    <dbReference type="NCBI Taxonomy" id="670"/>
    <lineage>
        <taxon>Bacteria</taxon>
        <taxon>Pseudomonadati</taxon>
        <taxon>Pseudomonadota</taxon>
        <taxon>Gammaproteobacteria</taxon>
        <taxon>Vibrionales</taxon>
        <taxon>Vibrionaceae</taxon>
        <taxon>Vibrio</taxon>
    </lineage>
</organism>
<name>A0AAX1G100_VIBPH</name>
<accession>A0AAX1G100</accession>
<protein>
    <recommendedName>
        <fullName evidence="4">ParB/Sulfiredoxin domain-containing protein</fullName>
    </recommendedName>
</protein>
<evidence type="ECO:0000313" key="2">
    <source>
        <dbReference type="EMBL" id="QHH13237.1"/>
    </source>
</evidence>
<dbReference type="Gene3D" id="1.10.10.2830">
    <property type="match status" value="1"/>
</dbReference>
<dbReference type="RefSeq" id="WP_086482478.1">
    <property type="nucleotide sequence ID" value="NZ_CP034302.1"/>
</dbReference>
<sequence>MAKGVSLGSINRSTTQFPGRNNIGKKWVLASGAEATFVERDISYDILESKTFVDFEVNGRWQELLTDAVLSRLSSLDKQQFMPAIGIEHDNGQIEILDGSNRRAYILSKNGEISSLRALITKSKISKDDAKALAKEIRSGLEQCLYEIGMLAKPYEKQGKSQREIAKLIGFSQSKINKGLKTRSIPEEIIKLFPSAYDLTWPDYQSLIEISKALKLPLSQEQYLELAGLTSVDKIIETLSSYIEHCKNTSKPQKKAPSKIISNLLEFEKGSRKKAEKQVSSDGKTTTYRFVRVGAEADAIIEQKLQEALLEISRLQSQEKNQRG</sequence>
<geneLocation type="plasmid" evidence="3">
    <name>pvpsd2016-3</name>
</geneLocation>